<evidence type="ECO:0000259" key="1">
    <source>
        <dbReference type="PROSITE" id="PS51444"/>
    </source>
</evidence>
<dbReference type="PROSITE" id="PS51444">
    <property type="entry name" value="FH2"/>
    <property type="match status" value="1"/>
</dbReference>
<gene>
    <name evidence="2" type="ORF">TL16_g02284</name>
</gene>
<dbReference type="InterPro" id="IPR015425">
    <property type="entry name" value="FH2_Formin"/>
</dbReference>
<feature type="non-terminal residue" evidence="2">
    <location>
        <position position="1"/>
    </location>
</feature>
<proteinExistence type="predicted"/>
<dbReference type="SUPFAM" id="SSF101447">
    <property type="entry name" value="Formin homology 2 domain (FH2 domain)"/>
    <property type="match status" value="1"/>
</dbReference>
<feature type="domain" description="FH2" evidence="1">
    <location>
        <begin position="1"/>
        <end position="179"/>
    </location>
</feature>
<accession>A0A9W6ZRJ7</accession>
<dbReference type="Proteomes" id="UP001162640">
    <property type="component" value="Unassembled WGS sequence"/>
</dbReference>
<feature type="non-terminal residue" evidence="2">
    <location>
        <position position="179"/>
    </location>
</feature>
<dbReference type="EMBL" id="BLQM01000055">
    <property type="protein sequence ID" value="GMH57076.1"/>
    <property type="molecule type" value="Genomic_DNA"/>
</dbReference>
<dbReference type="PANTHER" id="PTHR45733">
    <property type="entry name" value="FORMIN-J"/>
    <property type="match status" value="1"/>
</dbReference>
<evidence type="ECO:0000313" key="2">
    <source>
        <dbReference type="EMBL" id="GMH57076.1"/>
    </source>
</evidence>
<dbReference type="Pfam" id="PF02181">
    <property type="entry name" value="FH2"/>
    <property type="match status" value="1"/>
</dbReference>
<dbReference type="InterPro" id="IPR042201">
    <property type="entry name" value="FH2_Formin_sf"/>
</dbReference>
<name>A0A9W6ZRJ7_9STRA</name>
<sequence length="179" mass="19866">LIDLTRANNIAISLKAFKEFSFDDLVTILSTLDPGKKITGDRIAFLGSVLPNDIEQKQISAYKGSNDALLPAELFFHKLQKVKRVTVKIKVMETLDTLEHGVEDLGDRFSVLRSVCEQVMGSEKLRKVLETVLAIGNIMNEGTSKGSADGFTFDSLLKLTQTKSFDGKMTILDYIVMTF</sequence>
<organism evidence="2 3">
    <name type="scientific">Triparma laevis f. inornata</name>
    <dbReference type="NCBI Taxonomy" id="1714386"/>
    <lineage>
        <taxon>Eukaryota</taxon>
        <taxon>Sar</taxon>
        <taxon>Stramenopiles</taxon>
        <taxon>Ochrophyta</taxon>
        <taxon>Bolidophyceae</taxon>
        <taxon>Parmales</taxon>
        <taxon>Triparmaceae</taxon>
        <taxon>Triparma</taxon>
    </lineage>
</organism>
<evidence type="ECO:0000313" key="3">
    <source>
        <dbReference type="Proteomes" id="UP001162640"/>
    </source>
</evidence>
<dbReference type="AlphaFoldDB" id="A0A9W6ZRJ7"/>
<dbReference type="InterPro" id="IPR051144">
    <property type="entry name" value="Formin_homology_domain"/>
</dbReference>
<protein>
    <recommendedName>
        <fullName evidence="1">FH2 domain-containing protein</fullName>
    </recommendedName>
</protein>
<reference evidence="3" key="1">
    <citation type="journal article" date="2023" name="Commun. Biol.">
        <title>Genome analysis of Parmales, the sister group of diatoms, reveals the evolutionary specialization of diatoms from phago-mixotrophs to photoautotrophs.</title>
        <authorList>
            <person name="Ban H."/>
            <person name="Sato S."/>
            <person name="Yoshikawa S."/>
            <person name="Yamada K."/>
            <person name="Nakamura Y."/>
            <person name="Ichinomiya M."/>
            <person name="Sato N."/>
            <person name="Blanc-Mathieu R."/>
            <person name="Endo H."/>
            <person name="Kuwata A."/>
            <person name="Ogata H."/>
        </authorList>
    </citation>
    <scope>NUCLEOTIDE SEQUENCE [LARGE SCALE GENOMIC DNA]</scope>
</reference>
<comment type="caution">
    <text evidence="2">The sequence shown here is derived from an EMBL/GenBank/DDBJ whole genome shotgun (WGS) entry which is preliminary data.</text>
</comment>
<dbReference type="Gene3D" id="1.20.58.2220">
    <property type="entry name" value="Formin, FH2 domain"/>
    <property type="match status" value="1"/>
</dbReference>